<comment type="caution">
    <text evidence="1">The sequence shown here is derived from an EMBL/GenBank/DDBJ whole genome shotgun (WGS) entry which is preliminary data.</text>
</comment>
<dbReference type="AlphaFoldDB" id="C3X1S7"/>
<evidence type="ECO:0000313" key="2">
    <source>
        <dbReference type="Proteomes" id="UP000003973"/>
    </source>
</evidence>
<dbReference type="eggNOG" id="ENOG50347Q6">
    <property type="taxonomic scope" value="Bacteria"/>
</dbReference>
<organism evidence="1 2">
    <name type="scientific">Oxalobacter paraformigenes</name>
    <dbReference type="NCBI Taxonomy" id="556268"/>
    <lineage>
        <taxon>Bacteria</taxon>
        <taxon>Pseudomonadati</taxon>
        <taxon>Pseudomonadota</taxon>
        <taxon>Betaproteobacteria</taxon>
        <taxon>Burkholderiales</taxon>
        <taxon>Oxalobacteraceae</taxon>
        <taxon>Oxalobacter</taxon>
    </lineage>
</organism>
<dbReference type="Gene3D" id="1.10.3790.10">
    <property type="entry name" value="NinB"/>
    <property type="match status" value="1"/>
</dbReference>
<accession>C3X1S7</accession>
<dbReference type="EMBL" id="ACDP02000029">
    <property type="protein sequence ID" value="EEO27163.1"/>
    <property type="molecule type" value="Genomic_DNA"/>
</dbReference>
<dbReference type="SUPFAM" id="SSF103370">
    <property type="entry name" value="NinB"/>
    <property type="match status" value="1"/>
</dbReference>
<dbReference type="HOGENOM" id="CLU_1757004_0_0_4"/>
<dbReference type="RefSeq" id="WP_005876032.1">
    <property type="nucleotide sequence ID" value="NZ_CABMNL010000001.1"/>
</dbReference>
<gene>
    <name evidence="1" type="ORF">OFAG_00316</name>
</gene>
<dbReference type="Pfam" id="PF05772">
    <property type="entry name" value="NinB"/>
    <property type="match status" value="1"/>
</dbReference>
<evidence type="ECO:0008006" key="3">
    <source>
        <dbReference type="Google" id="ProtNLM"/>
    </source>
</evidence>
<dbReference type="InterPro" id="IPR008711">
    <property type="entry name" value="Recombinase_NinB"/>
</dbReference>
<proteinExistence type="predicted"/>
<name>C3X1S7_9BURK</name>
<protein>
    <recommendedName>
        <fullName evidence="3">NinB family protein</fullName>
    </recommendedName>
</protein>
<reference evidence="1" key="1">
    <citation type="submission" date="2011-10" db="EMBL/GenBank/DDBJ databases">
        <title>The Genome Sequence of Oxalobacter formigenes HOxBLS.</title>
        <authorList>
            <consortium name="The Broad Institute Genome Sequencing Platform"/>
            <person name="Earl A."/>
            <person name="Ward D."/>
            <person name="Feldgarden M."/>
            <person name="Gevers D."/>
            <person name="Allison M.J."/>
            <person name="Humphrey S."/>
            <person name="Young S.K."/>
            <person name="Zeng Q."/>
            <person name="Gargeya S."/>
            <person name="Fitzgerald M."/>
            <person name="Haas B."/>
            <person name="Abouelleil A."/>
            <person name="Alvarado L."/>
            <person name="Arachchi H.M."/>
            <person name="Berlin A."/>
            <person name="Brown A."/>
            <person name="Chapman S.B."/>
            <person name="Chen Z."/>
            <person name="Dunbar C."/>
            <person name="Freedman E."/>
            <person name="Gearin G."/>
            <person name="Goldberg J."/>
            <person name="Griggs A."/>
            <person name="Gujja S."/>
            <person name="Heiman D."/>
            <person name="Howarth C."/>
            <person name="Larson L."/>
            <person name="Lui A."/>
            <person name="MacDonald P.J.P."/>
            <person name="Montmayeur A."/>
            <person name="Murphy C."/>
            <person name="Neiman D."/>
            <person name="Pearson M."/>
            <person name="Priest M."/>
            <person name="Roberts A."/>
            <person name="Saif S."/>
            <person name="Shea T."/>
            <person name="Shenoy N."/>
            <person name="Sisk P."/>
            <person name="Stolte C."/>
            <person name="Sykes S."/>
            <person name="Wortman J."/>
            <person name="Nusbaum C."/>
            <person name="Birren B."/>
        </authorList>
    </citation>
    <scope>NUCLEOTIDE SEQUENCE [LARGE SCALE GENOMIC DNA]</scope>
    <source>
        <strain evidence="1">HOxBLS</strain>
    </source>
</reference>
<dbReference type="InterPro" id="IPR036619">
    <property type="entry name" value="NinB_sf"/>
</dbReference>
<dbReference type="Proteomes" id="UP000003973">
    <property type="component" value="Unassembled WGS sequence"/>
</dbReference>
<sequence>MGTQADVVIAITDHRTKEIALQKVQEVDISDEKEVVIRERKKHRGLNQNALMWSSAIKDIAAQVWPDGVQYSADTWHEYFKQKFLPEEASDETVDGYVKWDFLPNGNRYLKGSTTQLTKKGFAVYLEKIYAFGAQHGVQFGVREEMFA</sequence>
<evidence type="ECO:0000313" key="1">
    <source>
        <dbReference type="EMBL" id="EEO27163.1"/>
    </source>
</evidence>
<keyword evidence="2" id="KW-1185">Reference proteome</keyword>